<evidence type="ECO:0000313" key="7">
    <source>
        <dbReference type="Proteomes" id="UP000255283"/>
    </source>
</evidence>
<dbReference type="Gene3D" id="2.40.170.20">
    <property type="entry name" value="TonB-dependent receptor, beta-barrel domain"/>
    <property type="match status" value="1"/>
</dbReference>
<dbReference type="EMBL" id="UGTJ01000002">
    <property type="protein sequence ID" value="SUB96673.1"/>
    <property type="molecule type" value="Genomic_DNA"/>
</dbReference>
<dbReference type="SUPFAM" id="SSF56935">
    <property type="entry name" value="Porins"/>
    <property type="match status" value="1"/>
</dbReference>
<gene>
    <name evidence="6" type="ORF">NCTC13063_02444</name>
</gene>
<keyword evidence="6" id="KW-0675">Receptor</keyword>
<feature type="domain" description="Outer membrane protein beta-barrel" evidence="5">
    <location>
        <begin position="317"/>
        <end position="662"/>
    </location>
</feature>
<dbReference type="PANTHER" id="PTHR40980">
    <property type="entry name" value="PLUG DOMAIN-CONTAINING PROTEIN"/>
    <property type="match status" value="1"/>
</dbReference>
<name>A0AAQ1UPF6_9BACT</name>
<dbReference type="AlphaFoldDB" id="A0AAQ1UPF6"/>
<dbReference type="RefSeq" id="WP_115154330.1">
    <property type="nucleotide sequence ID" value="NZ_UGTJ01000002.1"/>
</dbReference>
<keyword evidence="2" id="KW-0472">Membrane</keyword>
<organism evidence="6 7">
    <name type="scientific">Segatella buccae</name>
    <dbReference type="NCBI Taxonomy" id="28126"/>
    <lineage>
        <taxon>Bacteria</taxon>
        <taxon>Pseudomonadati</taxon>
        <taxon>Bacteroidota</taxon>
        <taxon>Bacteroidia</taxon>
        <taxon>Bacteroidales</taxon>
        <taxon>Prevotellaceae</taxon>
        <taxon>Segatella</taxon>
    </lineage>
</organism>
<evidence type="ECO:0000259" key="5">
    <source>
        <dbReference type="Pfam" id="PF14905"/>
    </source>
</evidence>
<feature type="chain" id="PRO_5042893699" evidence="4">
    <location>
        <begin position="20"/>
        <end position="682"/>
    </location>
</feature>
<evidence type="ECO:0000313" key="6">
    <source>
        <dbReference type="EMBL" id="SUB96673.1"/>
    </source>
</evidence>
<sequence>MKNLLLLIVFLPAWGNACAQTADSLRMDSVMYSLPEVMVSGERPMVKAEGGALVYDLPHMVEKKGVTNIFDALKELPGVTVRDGVLLLSGQQVNVMLDGTPSSMTVTQLMALLRSLPVGRMERVEVMYTVPAKYQVRGALINIVLKHRPDGGAALQGETNLAWNQTHRARYGERVSLLYQRGRWSADLMYRHGHGRDFDVTDETSLHTLADGTRHDIATHEESRRKFHDDSYRLGIDYTFAEHHRVDFVYNGNIESNRTQQEVSGSVEAQFRIHSPERLHNLRLDYEAPFGFKAGAELTCFRNPEEQWIDSRLPTGQINHEINNNQRINRWQLSLSQEHTLGHSWQLNYGTIYTTSRDNSRQITDGTENAISQREDNINVYGGINRNFSKKLTMEVSLAAEYYHTPLWHQWDLFPTLNLTWLPATGHVIQMGVSSDKRYPQYWTMNNFVTYSNGGYNEIVGNPGLRPSVKYRAQFVYVLHSKYQMVAWYAHCKDYFVQTPYQRSDRLTIQYQYLNFNYQRQAGIQASAPFKPWGWWDARLTLIGVWMQERDDDFYDLSFNRSIAYGMTTMHNTFMLARHSELTLSVDGMIRSKAHQATYDLPPSGNLDLSLRCRFWKKRAALRLFCNDLFETGGINPRIDYRGQHLTMTFACYRELGLSFTYTFGGFKERSREEIDTSRFGK</sequence>
<protein>
    <submittedName>
        <fullName evidence="6">Outer membrane receptor for ferrienterochelin and colicins</fullName>
    </submittedName>
</protein>
<evidence type="ECO:0000256" key="3">
    <source>
        <dbReference type="ARBA" id="ARBA00023237"/>
    </source>
</evidence>
<evidence type="ECO:0000256" key="4">
    <source>
        <dbReference type="SAM" id="SignalP"/>
    </source>
</evidence>
<dbReference type="InterPro" id="IPR036942">
    <property type="entry name" value="Beta-barrel_TonB_sf"/>
</dbReference>
<evidence type="ECO:0000256" key="2">
    <source>
        <dbReference type="ARBA" id="ARBA00023136"/>
    </source>
</evidence>
<keyword evidence="3" id="KW-0998">Cell outer membrane</keyword>
<keyword evidence="4" id="KW-0732">Signal</keyword>
<comment type="subcellular location">
    <subcellularLocation>
        <location evidence="1">Cell outer membrane</location>
    </subcellularLocation>
</comment>
<dbReference type="Proteomes" id="UP000255283">
    <property type="component" value="Unassembled WGS sequence"/>
</dbReference>
<proteinExistence type="predicted"/>
<accession>A0AAQ1UPF6</accession>
<dbReference type="InterPro" id="IPR041700">
    <property type="entry name" value="OMP_b-brl_3"/>
</dbReference>
<comment type="caution">
    <text evidence="6">The sequence shown here is derived from an EMBL/GenBank/DDBJ whole genome shotgun (WGS) entry which is preliminary data.</text>
</comment>
<feature type="signal peptide" evidence="4">
    <location>
        <begin position="1"/>
        <end position="19"/>
    </location>
</feature>
<dbReference type="GO" id="GO:0009279">
    <property type="term" value="C:cell outer membrane"/>
    <property type="evidence" value="ECO:0007669"/>
    <property type="project" value="UniProtKB-SubCell"/>
</dbReference>
<evidence type="ECO:0000256" key="1">
    <source>
        <dbReference type="ARBA" id="ARBA00004442"/>
    </source>
</evidence>
<reference evidence="6 7" key="1">
    <citation type="submission" date="2018-06" db="EMBL/GenBank/DDBJ databases">
        <authorList>
            <consortium name="Pathogen Informatics"/>
            <person name="Doyle S."/>
        </authorList>
    </citation>
    <scope>NUCLEOTIDE SEQUENCE [LARGE SCALE GENOMIC DNA]</scope>
    <source>
        <strain evidence="6 7">NCTC13063</strain>
    </source>
</reference>
<dbReference type="Pfam" id="PF14905">
    <property type="entry name" value="OMP_b-brl_3"/>
    <property type="match status" value="1"/>
</dbReference>
<dbReference type="PANTHER" id="PTHR40980:SF4">
    <property type="entry name" value="TONB-DEPENDENT RECEPTOR-LIKE BETA-BARREL DOMAIN-CONTAINING PROTEIN"/>
    <property type="match status" value="1"/>
</dbReference>